<dbReference type="RefSeq" id="WP_020756630.1">
    <property type="nucleotide sequence ID" value="NZ_CP061470.1"/>
</dbReference>
<dbReference type="EMBL" id="CP061470">
    <property type="protein sequence ID" value="QNU17681.1"/>
    <property type="molecule type" value="Genomic_DNA"/>
</dbReference>
<feature type="chain" id="PRO_5032588647" evidence="1">
    <location>
        <begin position="26"/>
        <end position="160"/>
    </location>
</feature>
<dbReference type="AlphaFoldDB" id="A0A7H1RTU2"/>
<dbReference type="KEGG" id="gza:IC807_15155"/>
<proteinExistence type="predicted"/>
<keyword evidence="3" id="KW-1185">Reference proteome</keyword>
<organism evidence="2 3">
    <name type="scientific">Geobacillus zalihae</name>
    <dbReference type="NCBI Taxonomy" id="213419"/>
    <lineage>
        <taxon>Bacteria</taxon>
        <taxon>Bacillati</taxon>
        <taxon>Bacillota</taxon>
        <taxon>Bacilli</taxon>
        <taxon>Bacillales</taxon>
        <taxon>Anoxybacillaceae</taxon>
        <taxon>Geobacillus</taxon>
    </lineage>
</organism>
<evidence type="ECO:0000313" key="2">
    <source>
        <dbReference type="EMBL" id="QNU17681.1"/>
    </source>
</evidence>
<gene>
    <name evidence="2" type="ORF">IC807_15155</name>
</gene>
<evidence type="ECO:0000256" key="1">
    <source>
        <dbReference type="SAM" id="SignalP"/>
    </source>
</evidence>
<dbReference type="Proteomes" id="UP000516388">
    <property type="component" value="Chromosome"/>
</dbReference>
<feature type="signal peptide" evidence="1">
    <location>
        <begin position="1"/>
        <end position="25"/>
    </location>
</feature>
<keyword evidence="1" id="KW-0732">Signal</keyword>
<protein>
    <submittedName>
        <fullName evidence="2">Uncharacterized protein</fullName>
    </submittedName>
</protein>
<evidence type="ECO:0000313" key="3">
    <source>
        <dbReference type="Proteomes" id="UP000516388"/>
    </source>
</evidence>
<accession>A0A7H1RTU2</accession>
<name>A0A7H1RTU2_9BACL</name>
<reference evidence="2 3" key="1">
    <citation type="submission" date="2020-09" db="EMBL/GenBank/DDBJ databases">
        <title>Complete Geobacillus genomes through the use of hybrid genome assembly.</title>
        <authorList>
            <person name="Vera D.L."/>
            <person name="Venkateswaran K."/>
            <person name="Singh N.K."/>
            <person name="Landry K."/>
        </authorList>
    </citation>
    <scope>NUCLEOTIDE SEQUENCE [LARGE SCALE GENOMIC DNA]</scope>
    <source>
        <strain evidence="2 3">SURF-189</strain>
    </source>
</reference>
<sequence>MFKKGYLSILSLVMGFTFFSTNTFAATDIVDNDALSSAPGYCEQKGNWTYKTGSGYYNDYRIVSATVNGFDTDYAYIWGFYAHDKNAAHYVYLNNKDFTNPRTAYQIDEFGGIVYINQNTAPGGWNFLKTHKEWNHMIVINTSLTTKLGNVGADATKITY</sequence>